<reference evidence="3" key="2">
    <citation type="submission" date="2025-08" db="UniProtKB">
        <authorList>
            <consortium name="RefSeq"/>
        </authorList>
    </citation>
    <scope>IDENTIFICATION</scope>
</reference>
<evidence type="ECO:0000256" key="1">
    <source>
        <dbReference type="SAM" id="MobiDB-lite"/>
    </source>
</evidence>
<feature type="compositionally biased region" description="Pro residues" evidence="1">
    <location>
        <begin position="111"/>
        <end position="132"/>
    </location>
</feature>
<proteinExistence type="predicted"/>
<feature type="compositionally biased region" description="Low complexity" evidence="1">
    <location>
        <begin position="267"/>
        <end position="279"/>
    </location>
</feature>
<accession>A0ABM3B530</accession>
<gene>
    <name evidence="3" type="primary">LOC107910973</name>
</gene>
<reference evidence="2" key="1">
    <citation type="journal article" date="2020" name="Nat. Genet.">
        <title>Genomic diversifications of five Gossypium allopolyploid species and their impact on cotton improvement.</title>
        <authorList>
            <person name="Chen Z.J."/>
            <person name="Sreedasyam A."/>
            <person name="Ando A."/>
            <person name="Song Q."/>
            <person name="De Santiago L.M."/>
            <person name="Hulse-Kemp A.M."/>
            <person name="Ding M."/>
            <person name="Ye W."/>
            <person name="Kirkbride R.C."/>
            <person name="Jenkins J."/>
            <person name="Plott C."/>
            <person name="Lovell J."/>
            <person name="Lin Y.M."/>
            <person name="Vaughn R."/>
            <person name="Liu B."/>
            <person name="Simpson S."/>
            <person name="Scheffler B.E."/>
            <person name="Wen L."/>
            <person name="Saski C.A."/>
            <person name="Grover C.E."/>
            <person name="Hu G."/>
            <person name="Conover J.L."/>
            <person name="Carlson J.W."/>
            <person name="Shu S."/>
            <person name="Boston L.B."/>
            <person name="Williams M."/>
            <person name="Peterson D.G."/>
            <person name="McGee K."/>
            <person name="Jones D.C."/>
            <person name="Wendel J.F."/>
            <person name="Stelly D.M."/>
            <person name="Grimwood J."/>
            <person name="Schmutz J."/>
        </authorList>
    </citation>
    <scope>NUCLEOTIDE SEQUENCE [LARGE SCALE GENOMIC DNA]</scope>
    <source>
        <strain evidence="2">cv. TM-1</strain>
    </source>
</reference>
<protein>
    <submittedName>
        <fullName evidence="3">Extensin isoform X1</fullName>
    </submittedName>
</protein>
<feature type="compositionally biased region" description="Pro residues" evidence="1">
    <location>
        <begin position="140"/>
        <end position="168"/>
    </location>
</feature>
<feature type="region of interest" description="Disordered" evidence="1">
    <location>
        <begin position="1"/>
        <end position="352"/>
    </location>
</feature>
<dbReference type="Proteomes" id="UP000818029">
    <property type="component" value="Chromosome D11"/>
</dbReference>
<evidence type="ECO:0000313" key="3">
    <source>
        <dbReference type="RefSeq" id="XP_040962135.1"/>
    </source>
</evidence>
<organism evidence="2 3">
    <name type="scientific">Gossypium hirsutum</name>
    <name type="common">Upland cotton</name>
    <name type="synonym">Gossypium mexicanum</name>
    <dbReference type="NCBI Taxonomy" id="3635"/>
    <lineage>
        <taxon>Eukaryota</taxon>
        <taxon>Viridiplantae</taxon>
        <taxon>Streptophyta</taxon>
        <taxon>Embryophyta</taxon>
        <taxon>Tracheophyta</taxon>
        <taxon>Spermatophyta</taxon>
        <taxon>Magnoliopsida</taxon>
        <taxon>eudicotyledons</taxon>
        <taxon>Gunneridae</taxon>
        <taxon>Pentapetalae</taxon>
        <taxon>rosids</taxon>
        <taxon>malvids</taxon>
        <taxon>Malvales</taxon>
        <taxon>Malvaceae</taxon>
        <taxon>Malvoideae</taxon>
        <taxon>Gossypium</taxon>
    </lineage>
</organism>
<feature type="compositionally biased region" description="Basic and acidic residues" evidence="1">
    <location>
        <begin position="341"/>
        <end position="352"/>
    </location>
</feature>
<dbReference type="GeneID" id="107910973"/>
<name>A0ABM3B530_GOSHI</name>
<dbReference type="PRINTS" id="PR01217">
    <property type="entry name" value="PRICHEXTENSN"/>
</dbReference>
<sequence length="352" mass="38797">MDGRRWGGDGGRGRPKRSRVSATDGGNEPREGSTSTTATQNPSAVIGQEQEAEPRRFTSHNYTRSPSRSPPQSRPPIRRTPSYPPPRTFPPSCQPPRPPPQSRPPIRHTPSYPPPRTFPPSSQPPRPPPQSRPPIRRTPSYPPPRTFPPSCQPPRPPTPTAPILPPRPLKSFPQIAEQPLRQPSLALSPRHSSPGTDRPYKALKINATPWHERPDRPQRNQPTTTTKRKRSEKSKDGNDEEGDPHRPASGIVIRDQQPPSSNRSREAQQAPAPGQSAGPVRDQGMAGLQNQEGKPYSDRDLPLKKRTSVRAMVDGNGGNQEGAPVAEGNPPPLAQQRYRRDRAAKGNEHQAL</sequence>
<keyword evidence="2" id="KW-1185">Reference proteome</keyword>
<feature type="compositionally biased region" description="Polar residues" evidence="1">
    <location>
        <begin position="32"/>
        <end position="43"/>
    </location>
</feature>
<dbReference type="RefSeq" id="XP_040962135.1">
    <property type="nucleotide sequence ID" value="XM_041106201.1"/>
</dbReference>
<evidence type="ECO:0000313" key="2">
    <source>
        <dbReference type="Proteomes" id="UP000818029"/>
    </source>
</evidence>
<feature type="compositionally biased region" description="Pro residues" evidence="1">
    <location>
        <begin position="82"/>
        <end position="103"/>
    </location>
</feature>